<dbReference type="STRING" id="943830.A4A58_22240"/>
<sequence length="86" mass="9333">MTLALKTPTLSTHSEIVVPATAASVSSYESLPDRLSGPMTRGQALTLKSLAIEAYQPKQFEKDLTRAEAARRIEALKQEIALADSF</sequence>
<organism evidence="1 2">
    <name type="scientific">Tardiphaga robiniae</name>
    <dbReference type="NCBI Taxonomy" id="943830"/>
    <lineage>
        <taxon>Bacteria</taxon>
        <taxon>Pseudomonadati</taxon>
        <taxon>Pseudomonadota</taxon>
        <taxon>Alphaproteobacteria</taxon>
        <taxon>Hyphomicrobiales</taxon>
        <taxon>Nitrobacteraceae</taxon>
        <taxon>Tardiphaga</taxon>
    </lineage>
</organism>
<evidence type="ECO:0000313" key="1">
    <source>
        <dbReference type="EMBL" id="KZD24587.1"/>
    </source>
</evidence>
<comment type="caution">
    <text evidence="1">The sequence shown here is derived from an EMBL/GenBank/DDBJ whole genome shotgun (WGS) entry which is preliminary data.</text>
</comment>
<gene>
    <name evidence="1" type="ORF">A4A58_22240</name>
</gene>
<dbReference type="AlphaFoldDB" id="A0A164ACA7"/>
<protein>
    <recommendedName>
        <fullName evidence="3">DUF3072 domain-containing protein</fullName>
    </recommendedName>
</protein>
<evidence type="ECO:0008006" key="3">
    <source>
        <dbReference type="Google" id="ProtNLM"/>
    </source>
</evidence>
<proteinExistence type="predicted"/>
<evidence type="ECO:0000313" key="2">
    <source>
        <dbReference type="Proteomes" id="UP000076574"/>
    </source>
</evidence>
<dbReference type="Pfam" id="PF11272">
    <property type="entry name" value="DUF3072"/>
    <property type="match status" value="1"/>
</dbReference>
<keyword evidence="2" id="KW-1185">Reference proteome</keyword>
<reference evidence="1 2" key="1">
    <citation type="submission" date="2016-03" db="EMBL/GenBank/DDBJ databases">
        <title>Microsymbionts genomes from the relict species Vavilovia formosa (Stev.) Fed.</title>
        <authorList>
            <person name="Kopat V."/>
            <person name="Chirak E."/>
            <person name="Kimeklis A."/>
            <person name="Andronov E."/>
        </authorList>
    </citation>
    <scope>NUCLEOTIDE SEQUENCE [LARGE SCALE GENOMIC DNA]</scope>
    <source>
        <strain evidence="1 2">Vaf07</strain>
    </source>
</reference>
<dbReference type="Proteomes" id="UP000076574">
    <property type="component" value="Unassembled WGS sequence"/>
</dbReference>
<dbReference type="InterPro" id="IPR021425">
    <property type="entry name" value="DUF3072"/>
</dbReference>
<dbReference type="EMBL" id="LVYV01000003">
    <property type="protein sequence ID" value="KZD24587.1"/>
    <property type="molecule type" value="Genomic_DNA"/>
</dbReference>
<name>A0A164ACA7_9BRAD</name>
<accession>A0A164ACA7</accession>